<dbReference type="AlphaFoldDB" id="A0A4W2H813"/>
<feature type="domain" description="Lipocalin/cytosolic fatty-acid binding" evidence="3">
    <location>
        <begin position="34"/>
        <end position="172"/>
    </location>
</feature>
<dbReference type="InterPro" id="IPR000566">
    <property type="entry name" value="Lipocln_cytosolic_FA-bd_dom"/>
</dbReference>
<dbReference type="Gene3D" id="2.40.128.20">
    <property type="match status" value="1"/>
</dbReference>
<dbReference type="PRINTS" id="PR01254">
    <property type="entry name" value="PGNDSYNTHASE"/>
</dbReference>
<name>A0A4W2H813_BOBOX</name>
<evidence type="ECO:0000256" key="1">
    <source>
        <dbReference type="ARBA" id="ARBA00006889"/>
    </source>
</evidence>
<protein>
    <submittedName>
        <fullName evidence="4">Lipocalin 12</fullName>
    </submittedName>
</protein>
<evidence type="ECO:0000256" key="2">
    <source>
        <dbReference type="ARBA" id="ARBA00022448"/>
    </source>
</evidence>
<dbReference type="SUPFAM" id="SSF50814">
    <property type="entry name" value="Lipocalins"/>
    <property type="match status" value="1"/>
</dbReference>
<dbReference type="GeneTree" id="ENSGT01050000244868"/>
<gene>
    <name evidence="4" type="primary">LCN12</name>
</gene>
<organism evidence="4 5">
    <name type="scientific">Bos indicus x Bos taurus</name>
    <name type="common">Hybrid cattle</name>
    <dbReference type="NCBI Taxonomy" id="30522"/>
    <lineage>
        <taxon>Eukaryota</taxon>
        <taxon>Metazoa</taxon>
        <taxon>Chordata</taxon>
        <taxon>Craniata</taxon>
        <taxon>Vertebrata</taxon>
        <taxon>Euteleostomi</taxon>
        <taxon>Mammalia</taxon>
        <taxon>Eutheria</taxon>
        <taxon>Laurasiatheria</taxon>
        <taxon>Artiodactyla</taxon>
        <taxon>Ruminantia</taxon>
        <taxon>Pecora</taxon>
        <taxon>Bovidae</taxon>
        <taxon>Bovinae</taxon>
        <taxon>Bos</taxon>
    </lineage>
</organism>
<comment type="similarity">
    <text evidence="1">Belongs to the calycin superfamily. Lipocalin family.</text>
</comment>
<dbReference type="Proteomes" id="UP000429181">
    <property type="component" value="Chromosome 11"/>
</dbReference>
<dbReference type="Pfam" id="PF00061">
    <property type="entry name" value="Lipocalin"/>
    <property type="match status" value="1"/>
</dbReference>
<dbReference type="GO" id="GO:0005615">
    <property type="term" value="C:extracellular space"/>
    <property type="evidence" value="ECO:0007669"/>
    <property type="project" value="TreeGrafter"/>
</dbReference>
<dbReference type="PANTHER" id="PTHR11430">
    <property type="entry name" value="LIPOCALIN"/>
    <property type="match status" value="1"/>
</dbReference>
<accession>A0A4W2H813</accession>
<reference evidence="4" key="2">
    <citation type="submission" date="2025-08" db="UniProtKB">
        <authorList>
            <consortium name="Ensembl"/>
        </authorList>
    </citation>
    <scope>IDENTIFICATION</scope>
</reference>
<proteinExistence type="inferred from homology"/>
<reference evidence="4 5" key="1">
    <citation type="submission" date="2018-11" db="EMBL/GenBank/DDBJ databases">
        <title>Haplotype-resolved cattle genomes.</title>
        <authorList>
            <person name="Low W.Y."/>
            <person name="Tearle R."/>
            <person name="Bickhart D.M."/>
            <person name="Rosen B.D."/>
            <person name="Koren S."/>
            <person name="Rhie A."/>
            <person name="Hiendleder S."/>
            <person name="Phillippy A.M."/>
            <person name="Smith T.P.L."/>
            <person name="Williams J.L."/>
        </authorList>
    </citation>
    <scope>NUCLEOTIDE SEQUENCE [LARGE SCALE GENOMIC DNA]</scope>
</reference>
<evidence type="ECO:0000313" key="5">
    <source>
        <dbReference type="Proteomes" id="UP000429181"/>
    </source>
</evidence>
<sequence>PRLPCSPHLSLCCRVQQGSRPARPLPTPGPLQFQGEWYVLGLAGNTHTVADRSLLSPFTATFVLNKNNHLEAAYGQRCVTWSYELISQSQPGTFSVDHSGEPGADPEEIQVYDTDYASFALLLSKKQSDLQRILRVSLLCRIWAIQTQVLDKFVCLVRAQGLSDDSIVFPDLTGGLLHQLASARGLGALRGSCGSPAHTCGPSVGSQLPQGSA</sequence>
<evidence type="ECO:0000259" key="3">
    <source>
        <dbReference type="Pfam" id="PF00061"/>
    </source>
</evidence>
<dbReference type="InterPro" id="IPR012674">
    <property type="entry name" value="Calycin"/>
</dbReference>
<dbReference type="Ensembl" id="ENSBIXT00005042593.1">
    <property type="protein sequence ID" value="ENSBIXP00005026378.1"/>
    <property type="gene ID" value="ENSBIXG00005028821.1"/>
</dbReference>
<evidence type="ECO:0000313" key="4">
    <source>
        <dbReference type="Ensembl" id="ENSBIXP00005026378.1"/>
    </source>
</evidence>
<keyword evidence="2" id="KW-0813">Transport</keyword>
<dbReference type="InterPro" id="IPR002345">
    <property type="entry name" value="Lipocalin"/>
</dbReference>
<dbReference type="GO" id="GO:0036094">
    <property type="term" value="F:small molecule binding"/>
    <property type="evidence" value="ECO:0007669"/>
    <property type="project" value="InterPro"/>
</dbReference>
<dbReference type="PANTHER" id="PTHR11430:SF12">
    <property type="entry name" value="EPIDIDYMAL-SPECIFIC LIPOCALIN-12"/>
    <property type="match status" value="1"/>
</dbReference>